<name>A0ABP0KVY6_9DINO</name>
<proteinExistence type="predicted"/>
<evidence type="ECO:0000313" key="3">
    <source>
        <dbReference type="Proteomes" id="UP001642484"/>
    </source>
</evidence>
<keyword evidence="1" id="KW-0175">Coiled coil</keyword>
<comment type="caution">
    <text evidence="2">The sequence shown here is derived from an EMBL/GenBank/DDBJ whole genome shotgun (WGS) entry which is preliminary data.</text>
</comment>
<reference evidence="2 3" key="1">
    <citation type="submission" date="2024-02" db="EMBL/GenBank/DDBJ databases">
        <authorList>
            <person name="Chen Y."/>
            <person name="Shah S."/>
            <person name="Dougan E. K."/>
            <person name="Thang M."/>
            <person name="Chan C."/>
        </authorList>
    </citation>
    <scope>NUCLEOTIDE SEQUENCE [LARGE SCALE GENOMIC DNA]</scope>
</reference>
<feature type="coiled-coil region" evidence="1">
    <location>
        <begin position="43"/>
        <end position="93"/>
    </location>
</feature>
<organism evidence="2 3">
    <name type="scientific">Durusdinium trenchii</name>
    <dbReference type="NCBI Taxonomy" id="1381693"/>
    <lineage>
        <taxon>Eukaryota</taxon>
        <taxon>Sar</taxon>
        <taxon>Alveolata</taxon>
        <taxon>Dinophyceae</taxon>
        <taxon>Suessiales</taxon>
        <taxon>Symbiodiniaceae</taxon>
        <taxon>Durusdinium</taxon>
    </lineage>
</organism>
<dbReference type="Proteomes" id="UP001642484">
    <property type="component" value="Unassembled WGS sequence"/>
</dbReference>
<gene>
    <name evidence="2" type="ORF">CCMP2556_LOCUS18125</name>
</gene>
<accession>A0ABP0KVY6</accession>
<protein>
    <submittedName>
        <fullName evidence="2">Uncharacterized protein</fullName>
    </submittedName>
</protein>
<dbReference type="EMBL" id="CAXAMN010010191">
    <property type="protein sequence ID" value="CAK9031016.1"/>
    <property type="molecule type" value="Genomic_DNA"/>
</dbReference>
<evidence type="ECO:0000256" key="1">
    <source>
        <dbReference type="SAM" id="Coils"/>
    </source>
</evidence>
<sequence length="152" mass="17880">MKGRGLCDDDLRHIEARIRSNRAESLERYGEVQAMMVELTGVQQSMKEVIQHLEDRLEKMQWQVVKAVEMARQAQEAKEVETHKDQREELNRLNLTAMCEEAQRIFHEKASDFARAQLIMKEARTEAEEALQLRWSRPWVQEMDELGRKAVS</sequence>
<evidence type="ECO:0000313" key="2">
    <source>
        <dbReference type="EMBL" id="CAK9031016.1"/>
    </source>
</evidence>
<keyword evidence="3" id="KW-1185">Reference proteome</keyword>